<evidence type="ECO:0000313" key="3">
    <source>
        <dbReference type="Proteomes" id="UP001314170"/>
    </source>
</evidence>
<keyword evidence="3" id="KW-1185">Reference proteome</keyword>
<protein>
    <submittedName>
        <fullName evidence="2">Uncharacterized protein</fullName>
    </submittedName>
</protein>
<dbReference type="AlphaFoldDB" id="A0AAV1S3G0"/>
<accession>A0AAV1S3G0</accession>
<dbReference type="InterPro" id="IPR011032">
    <property type="entry name" value="GroES-like_sf"/>
</dbReference>
<name>A0AAV1S3G0_9ROSI</name>
<reference evidence="2 3" key="1">
    <citation type="submission" date="2024-01" db="EMBL/GenBank/DDBJ databases">
        <authorList>
            <person name="Waweru B."/>
        </authorList>
    </citation>
    <scope>NUCLEOTIDE SEQUENCE [LARGE SCALE GENOMIC DNA]</scope>
</reference>
<proteinExistence type="predicted"/>
<sequence>MEVTNRYITIKNHIQGSANESDFELKVASLGLPVEHGSDEIILKNLFASIDPSQINRMKSYSSSQESVKSAGGITPGQDLVD</sequence>
<evidence type="ECO:0000256" key="1">
    <source>
        <dbReference type="SAM" id="MobiDB-lite"/>
    </source>
</evidence>
<comment type="caution">
    <text evidence="2">The sequence shown here is derived from an EMBL/GenBank/DDBJ whole genome shotgun (WGS) entry which is preliminary data.</text>
</comment>
<feature type="compositionally biased region" description="Low complexity" evidence="1">
    <location>
        <begin position="60"/>
        <end position="70"/>
    </location>
</feature>
<gene>
    <name evidence="2" type="ORF">DCAF_LOCUS18274</name>
</gene>
<evidence type="ECO:0000313" key="2">
    <source>
        <dbReference type="EMBL" id="CAK7345516.1"/>
    </source>
</evidence>
<dbReference type="Proteomes" id="UP001314170">
    <property type="component" value="Unassembled WGS sequence"/>
</dbReference>
<dbReference type="EMBL" id="CAWUPB010001168">
    <property type="protein sequence ID" value="CAK7345516.1"/>
    <property type="molecule type" value="Genomic_DNA"/>
</dbReference>
<organism evidence="2 3">
    <name type="scientific">Dovyalis caffra</name>
    <dbReference type="NCBI Taxonomy" id="77055"/>
    <lineage>
        <taxon>Eukaryota</taxon>
        <taxon>Viridiplantae</taxon>
        <taxon>Streptophyta</taxon>
        <taxon>Embryophyta</taxon>
        <taxon>Tracheophyta</taxon>
        <taxon>Spermatophyta</taxon>
        <taxon>Magnoliopsida</taxon>
        <taxon>eudicotyledons</taxon>
        <taxon>Gunneridae</taxon>
        <taxon>Pentapetalae</taxon>
        <taxon>rosids</taxon>
        <taxon>fabids</taxon>
        <taxon>Malpighiales</taxon>
        <taxon>Salicaceae</taxon>
        <taxon>Flacourtieae</taxon>
        <taxon>Dovyalis</taxon>
    </lineage>
</organism>
<dbReference type="Gene3D" id="3.90.180.10">
    <property type="entry name" value="Medium-chain alcohol dehydrogenases, catalytic domain"/>
    <property type="match status" value="1"/>
</dbReference>
<feature type="region of interest" description="Disordered" evidence="1">
    <location>
        <begin position="58"/>
        <end position="82"/>
    </location>
</feature>
<dbReference type="SUPFAM" id="SSF50129">
    <property type="entry name" value="GroES-like"/>
    <property type="match status" value="1"/>
</dbReference>